<dbReference type="AlphaFoldDB" id="A0A1V0GQS0"/>
<keyword evidence="6" id="KW-1185">Reference proteome</keyword>
<dbReference type="KEGG" id="pye:A6J80_07155"/>
<dbReference type="InterPro" id="IPR011008">
    <property type="entry name" value="Dimeric_a/b-barrel"/>
</dbReference>
<sequence length="91" mass="9898">MMPLFAVICRDKPDHLQTRMDTRERHLAYVGENPGVLLAGPFLEDGKPCGSLLIVEGDSLGAVADWAAQDPYAQAGLFASVEVSEWRKVIG</sequence>
<reference evidence="3" key="3">
    <citation type="submission" date="2017-12" db="EMBL/GenBank/DDBJ databases">
        <title>FDA dAtabase for Regulatory Grade micrObial Sequences (FDA-ARGOS): Supporting development and validation of Infectious Disease Dx tests.</title>
        <authorList>
            <person name="Campos J."/>
            <person name="Goldberg B."/>
            <person name="Tallon L."/>
            <person name="Sadzewicz L."/>
            <person name="Sengamalay N."/>
            <person name="Ott S."/>
            <person name="Godinez A."/>
            <person name="Nagaraj S."/>
            <person name="Vyas G."/>
            <person name="Aluvathingal J."/>
            <person name="Nadendla S."/>
            <person name="Geyer C."/>
            <person name="Nandy P."/>
            <person name="Hobson J."/>
            <person name="Sichtig H."/>
        </authorList>
    </citation>
    <scope>NUCLEOTIDE SEQUENCE</scope>
    <source>
        <strain evidence="3">FDAARGOS_252</strain>
    </source>
</reference>
<reference evidence="4 7" key="2">
    <citation type="submission" date="2017-10" db="EMBL/GenBank/DDBJ databases">
        <title>Complete genome sequence of Paracoccus yeei TT13 isolated from human skin.</title>
        <authorList>
            <person name="Lee K."/>
            <person name="Lim J.Y."/>
            <person name="Hwang I."/>
        </authorList>
    </citation>
    <scope>NUCLEOTIDE SEQUENCE [LARGE SCALE GENOMIC DNA]</scope>
    <source>
        <strain evidence="4 7">TT13</strain>
    </source>
</reference>
<dbReference type="Proteomes" id="UP000229314">
    <property type="component" value="Chromosome"/>
</dbReference>
<dbReference type="PANTHER" id="PTHR33606">
    <property type="entry name" value="PROTEIN YCII"/>
    <property type="match status" value="1"/>
</dbReference>
<accession>A0A1V0GQS0</accession>
<evidence type="ECO:0000259" key="2">
    <source>
        <dbReference type="Pfam" id="PF03795"/>
    </source>
</evidence>
<reference evidence="5 8" key="4">
    <citation type="submission" date="2019-09" db="EMBL/GenBank/DDBJ databases">
        <title>FDA dAtabase for Regulatory Grade micrObial Sequences (FDA-ARGOS): Supporting development and validation of Infectious Disease Dx tests.</title>
        <authorList>
            <person name="Sciortino C."/>
            <person name="Tallon L."/>
            <person name="Sadzewicz L."/>
            <person name="Vavikolanu K."/>
            <person name="Mehta A."/>
            <person name="Aluvathingal J."/>
            <person name="Nadendla S."/>
            <person name="Nandy P."/>
            <person name="Geyer C."/>
            <person name="Yan Y."/>
            <person name="Sichtig H."/>
        </authorList>
    </citation>
    <scope>NUCLEOTIDE SEQUENCE [LARGE SCALE GENOMIC DNA]</scope>
    <source>
        <strain evidence="5 8">FDAARGOS_643</strain>
    </source>
</reference>
<feature type="domain" description="YCII-related" evidence="2">
    <location>
        <begin position="4"/>
        <end position="87"/>
    </location>
</feature>
<dbReference type="SUPFAM" id="SSF54909">
    <property type="entry name" value="Dimeric alpha+beta barrel"/>
    <property type="match status" value="1"/>
</dbReference>
<dbReference type="STRING" id="147645.A6J80_07155"/>
<evidence type="ECO:0000313" key="4">
    <source>
        <dbReference type="EMBL" id="ATQ54749.1"/>
    </source>
</evidence>
<dbReference type="Pfam" id="PF03795">
    <property type="entry name" value="YCII"/>
    <property type="match status" value="1"/>
</dbReference>
<dbReference type="Gene3D" id="3.30.70.1060">
    <property type="entry name" value="Dimeric alpha+beta barrel"/>
    <property type="match status" value="1"/>
</dbReference>
<gene>
    <name evidence="3" type="ORF">A6J80_07155</name>
    <name evidence="5" type="ORF">FOB51_19655</name>
    <name evidence="4" type="ORF">PYTT13_02325</name>
</gene>
<dbReference type="eggNOG" id="COG2350">
    <property type="taxonomic scope" value="Bacteria"/>
</dbReference>
<evidence type="ECO:0000313" key="7">
    <source>
        <dbReference type="Proteomes" id="UP000229314"/>
    </source>
</evidence>
<dbReference type="EMBL" id="CP020442">
    <property type="protein sequence ID" value="ARC36181.1"/>
    <property type="molecule type" value="Genomic_DNA"/>
</dbReference>
<evidence type="ECO:0000256" key="1">
    <source>
        <dbReference type="ARBA" id="ARBA00007689"/>
    </source>
</evidence>
<evidence type="ECO:0000313" key="5">
    <source>
        <dbReference type="EMBL" id="QEU10041.1"/>
    </source>
</evidence>
<dbReference type="InterPro" id="IPR051807">
    <property type="entry name" value="Sec-metab_biosynth-assoc"/>
</dbReference>
<dbReference type="EMBL" id="CP024422">
    <property type="protein sequence ID" value="ATQ54749.1"/>
    <property type="molecule type" value="Genomic_DNA"/>
</dbReference>
<dbReference type="EMBL" id="CP044081">
    <property type="protein sequence ID" value="QEU10041.1"/>
    <property type="molecule type" value="Genomic_DNA"/>
</dbReference>
<comment type="similarity">
    <text evidence="1">Belongs to the YciI family.</text>
</comment>
<dbReference type="Proteomes" id="UP000324507">
    <property type="component" value="Chromosome"/>
</dbReference>
<reference evidence="6" key="1">
    <citation type="submission" date="2017-03" db="EMBL/GenBank/DDBJ databases">
        <title>FDA dAtabase for Regulatory Grade micrObial Sequences (FDA-ARGOS): Supporting development and validation of Infectious Disease Dx tests.</title>
        <authorList>
            <person name="Minogue T."/>
            <person name="Wolcott M."/>
            <person name="Wasieloski L."/>
            <person name="Aguilar W."/>
            <person name="Moore D."/>
            <person name="Tallon L."/>
            <person name="Sadzewicz L."/>
            <person name="Sengamalay N."/>
            <person name="Ott S."/>
            <person name="Godinez A."/>
            <person name="Nagaraj S."/>
            <person name="Nadendla S."/>
            <person name="Geyer C."/>
            <person name="Sichtig H."/>
        </authorList>
    </citation>
    <scope>NUCLEOTIDE SEQUENCE [LARGE SCALE GENOMIC DNA]</scope>
    <source>
        <strain evidence="6">FDAARGOS_252</strain>
    </source>
</reference>
<evidence type="ECO:0000313" key="8">
    <source>
        <dbReference type="Proteomes" id="UP000324507"/>
    </source>
</evidence>
<dbReference type="RefSeq" id="WP_080620977.1">
    <property type="nucleotide sequence ID" value="NZ_CAJGAB010000073.1"/>
</dbReference>
<protein>
    <submittedName>
        <fullName evidence="3">YciI family protein</fullName>
    </submittedName>
</protein>
<name>A0A1V0GQS0_9RHOB</name>
<evidence type="ECO:0000313" key="3">
    <source>
        <dbReference type="EMBL" id="ARC36181.1"/>
    </source>
</evidence>
<evidence type="ECO:0000313" key="6">
    <source>
        <dbReference type="Proteomes" id="UP000191257"/>
    </source>
</evidence>
<dbReference type="InterPro" id="IPR005545">
    <property type="entry name" value="YCII"/>
</dbReference>
<dbReference type="PANTHER" id="PTHR33606:SF3">
    <property type="entry name" value="PROTEIN YCII"/>
    <property type="match status" value="1"/>
</dbReference>
<proteinExistence type="inferred from homology"/>
<organism evidence="3 6">
    <name type="scientific">Paracoccus yeei</name>
    <dbReference type="NCBI Taxonomy" id="147645"/>
    <lineage>
        <taxon>Bacteria</taxon>
        <taxon>Pseudomonadati</taxon>
        <taxon>Pseudomonadota</taxon>
        <taxon>Alphaproteobacteria</taxon>
        <taxon>Rhodobacterales</taxon>
        <taxon>Paracoccaceae</taxon>
        <taxon>Paracoccus</taxon>
    </lineage>
</organism>
<dbReference type="GeneID" id="78896505"/>
<dbReference type="Proteomes" id="UP000191257">
    <property type="component" value="Chromosome"/>
</dbReference>